<dbReference type="GO" id="GO:0005737">
    <property type="term" value="C:cytoplasm"/>
    <property type="evidence" value="ECO:0007669"/>
    <property type="project" value="TreeGrafter"/>
</dbReference>
<feature type="binding site" evidence="6">
    <location>
        <position position="134"/>
    </location>
    <ligand>
        <name>Fe cation</name>
        <dbReference type="ChEBI" id="CHEBI:24875"/>
        <note>catalytic</note>
    </ligand>
</feature>
<keyword evidence="3" id="KW-0560">Oxidoreductase</keyword>
<feature type="domain" description="Fe2OG dioxygenase" evidence="7">
    <location>
        <begin position="116"/>
        <end position="216"/>
    </location>
</feature>
<dbReference type="PANTHER" id="PTHR16557:SF2">
    <property type="entry name" value="NUCLEIC ACID DIOXYGENASE ALKBH1"/>
    <property type="match status" value="1"/>
</dbReference>
<dbReference type="AlphaFoldDB" id="A0A089YQN2"/>
<feature type="binding site" evidence="5">
    <location>
        <begin position="79"/>
        <end position="81"/>
    </location>
    <ligand>
        <name>substrate</name>
    </ligand>
</feature>
<evidence type="ECO:0000313" key="8">
    <source>
        <dbReference type="EMBL" id="AIS17889.1"/>
    </source>
</evidence>
<dbReference type="Proteomes" id="UP000029499">
    <property type="component" value="Chromosome"/>
</dbReference>
<feature type="binding site" evidence="5">
    <location>
        <position position="164"/>
    </location>
    <ligand>
        <name>substrate</name>
    </ligand>
</feature>
<feature type="binding site" evidence="5">
    <location>
        <position position="72"/>
    </location>
    <ligand>
        <name>substrate</name>
    </ligand>
</feature>
<feature type="binding site" evidence="5">
    <location>
        <begin position="123"/>
        <end position="125"/>
    </location>
    <ligand>
        <name>2-oxoglutarate</name>
        <dbReference type="ChEBI" id="CHEBI:16810"/>
    </ligand>
</feature>
<dbReference type="GO" id="GO:0035513">
    <property type="term" value="P:oxidative RNA demethylation"/>
    <property type="evidence" value="ECO:0007669"/>
    <property type="project" value="TreeGrafter"/>
</dbReference>
<evidence type="ECO:0000256" key="5">
    <source>
        <dbReference type="PIRSR" id="PIRSR604574-1"/>
    </source>
</evidence>
<dbReference type="GO" id="GO:0035515">
    <property type="term" value="F:oxidative RNA demethylase activity"/>
    <property type="evidence" value="ECO:0007669"/>
    <property type="project" value="TreeGrafter"/>
</dbReference>
<evidence type="ECO:0000256" key="2">
    <source>
        <dbReference type="ARBA" id="ARBA00022964"/>
    </source>
</evidence>
<keyword evidence="1 6" id="KW-0479">Metal-binding</keyword>
<keyword evidence="2 8" id="KW-0223">Dioxygenase</keyword>
<dbReference type="RefSeq" id="WP_043189841.1">
    <property type="nucleotide sequence ID" value="NZ_CP009533.1"/>
</dbReference>
<feature type="binding site" evidence="5">
    <location>
        <position position="138"/>
    </location>
    <ligand>
        <name>substrate</name>
    </ligand>
</feature>
<organism evidence="8 9">
    <name type="scientific">Pseudomonas rhizosphaerae</name>
    <dbReference type="NCBI Taxonomy" id="216142"/>
    <lineage>
        <taxon>Bacteria</taxon>
        <taxon>Pseudomonadati</taxon>
        <taxon>Pseudomonadota</taxon>
        <taxon>Gammaproteobacteria</taxon>
        <taxon>Pseudomonadales</taxon>
        <taxon>Pseudomonadaceae</taxon>
        <taxon>Pseudomonas</taxon>
    </lineage>
</organism>
<dbReference type="InterPro" id="IPR037151">
    <property type="entry name" value="AlkB-like_sf"/>
</dbReference>
<dbReference type="NCBIfam" id="NF011930">
    <property type="entry name" value="PRK15401.1"/>
    <property type="match status" value="1"/>
</dbReference>
<dbReference type="Pfam" id="PF13532">
    <property type="entry name" value="2OG-FeII_Oxy_2"/>
    <property type="match status" value="1"/>
</dbReference>
<feature type="binding site" evidence="5">
    <location>
        <begin position="207"/>
        <end position="213"/>
    </location>
    <ligand>
        <name>2-oxoglutarate</name>
        <dbReference type="ChEBI" id="CHEBI:16810"/>
    </ligand>
</feature>
<reference evidence="8 9" key="1">
    <citation type="journal article" date="2015" name="J. Biotechnol.">
        <title>Complete genome sequence of Pseudomonas rhizosphaerae IH5T (=DSM 16299T), a phosphate-solubilizing rhizobacterium for bacterial biofertilizer.</title>
        <authorList>
            <person name="Kwak Y."/>
            <person name="Jung B.K."/>
            <person name="Shin J.H."/>
        </authorList>
    </citation>
    <scope>NUCLEOTIDE SEQUENCE [LARGE SCALE GENOMIC DNA]</scope>
    <source>
        <strain evidence="8">DSM 16299</strain>
    </source>
</reference>
<feature type="binding site" evidence="6">
    <location>
        <position position="190"/>
    </location>
    <ligand>
        <name>Fe cation</name>
        <dbReference type="ChEBI" id="CHEBI:24875"/>
        <note>catalytic</note>
    </ligand>
</feature>
<dbReference type="KEGG" id="prh:LT40_11025"/>
<dbReference type="PROSITE" id="PS51471">
    <property type="entry name" value="FE2OG_OXY"/>
    <property type="match status" value="1"/>
</dbReference>
<dbReference type="InterPro" id="IPR005123">
    <property type="entry name" value="Oxoglu/Fe-dep_dioxygenase_dom"/>
</dbReference>
<dbReference type="GO" id="GO:0035516">
    <property type="term" value="F:broad specificity oxidative DNA demethylase activity"/>
    <property type="evidence" value="ECO:0007669"/>
    <property type="project" value="TreeGrafter"/>
</dbReference>
<dbReference type="GO" id="GO:0008198">
    <property type="term" value="F:ferrous iron binding"/>
    <property type="evidence" value="ECO:0007669"/>
    <property type="project" value="TreeGrafter"/>
</dbReference>
<evidence type="ECO:0000256" key="1">
    <source>
        <dbReference type="ARBA" id="ARBA00022723"/>
    </source>
</evidence>
<feature type="binding site" evidence="6">
    <location>
        <position position="136"/>
    </location>
    <ligand>
        <name>Fe cation</name>
        <dbReference type="ChEBI" id="CHEBI:24875"/>
        <note>catalytic</note>
    </ligand>
</feature>
<dbReference type="EMBL" id="CP009533">
    <property type="protein sequence ID" value="AIS17889.1"/>
    <property type="molecule type" value="Genomic_DNA"/>
</dbReference>
<keyword evidence="4 6" id="KW-0408">Iron</keyword>
<name>A0A089YQN2_9PSED</name>
<evidence type="ECO:0000313" key="9">
    <source>
        <dbReference type="Proteomes" id="UP000029499"/>
    </source>
</evidence>
<dbReference type="eggNOG" id="COG3145">
    <property type="taxonomic scope" value="Bacteria"/>
</dbReference>
<evidence type="ECO:0000256" key="3">
    <source>
        <dbReference type="ARBA" id="ARBA00023002"/>
    </source>
</evidence>
<protein>
    <submittedName>
        <fullName evidence="8">Alpha-ketoglutarate-dependent dioxygenase</fullName>
    </submittedName>
</protein>
<accession>A0A089YQN2</accession>
<dbReference type="OrthoDB" id="9796932at2"/>
<sequence>MQSSLFDEPQQPNRREALGEQTFVLRGFALRWLDDILPALREVLKAAPFRRMQTPGGHTMSVALSNCGQFGWSTDTRGYRYVSDDPLTGQPWPALPEVLLTLAREAAAAAGFDDFVPDACLLNRYVPGAKMSLHQDRDERDYGAPIVSVSLGLAAMFQLGGLQRSDRPLRVPLLHGDVMVWGGVDRLRFHGVLPLKEGMHPVMGPQRINFTLRKAG</sequence>
<evidence type="ECO:0000256" key="6">
    <source>
        <dbReference type="PIRSR" id="PIRSR604574-2"/>
    </source>
</evidence>
<dbReference type="HOGENOM" id="CLU_039677_1_1_6"/>
<dbReference type="SUPFAM" id="SSF51197">
    <property type="entry name" value="Clavaminate synthase-like"/>
    <property type="match status" value="1"/>
</dbReference>
<proteinExistence type="predicted"/>
<comment type="cofactor">
    <cofactor evidence="6">
        <name>Fe(2+)</name>
        <dbReference type="ChEBI" id="CHEBI:29033"/>
    </cofactor>
    <text evidence="6">Binds 1 Fe(2+) ion per subunit.</text>
</comment>
<dbReference type="Gene3D" id="2.60.120.590">
    <property type="entry name" value="Alpha-ketoglutarate-dependent dioxygenase AlkB-like"/>
    <property type="match status" value="1"/>
</dbReference>
<evidence type="ECO:0000256" key="4">
    <source>
        <dbReference type="ARBA" id="ARBA00023004"/>
    </source>
</evidence>
<dbReference type="InterPro" id="IPR004574">
    <property type="entry name" value="Alkb"/>
</dbReference>
<gene>
    <name evidence="8" type="ORF">LT40_11025</name>
</gene>
<dbReference type="STRING" id="216142.LT40_11025"/>
<keyword evidence="9" id="KW-1185">Reference proteome</keyword>
<dbReference type="PANTHER" id="PTHR16557">
    <property type="entry name" value="ALKYLATED DNA REPAIR PROTEIN ALKB-RELATED"/>
    <property type="match status" value="1"/>
</dbReference>
<evidence type="ECO:0000259" key="7">
    <source>
        <dbReference type="PROSITE" id="PS51471"/>
    </source>
</evidence>
<dbReference type="InterPro" id="IPR027450">
    <property type="entry name" value="AlkB-like"/>
</dbReference>